<protein>
    <submittedName>
        <fullName evidence="13">Cu+-exporting ATPase</fullName>
    </submittedName>
</protein>
<dbReference type="PANTHER" id="PTHR43520">
    <property type="entry name" value="ATP7, ISOFORM B"/>
    <property type="match status" value="1"/>
</dbReference>
<feature type="domain" description="HMA" evidence="12">
    <location>
        <begin position="10"/>
        <end position="75"/>
    </location>
</feature>
<evidence type="ECO:0000256" key="4">
    <source>
        <dbReference type="ARBA" id="ARBA00022692"/>
    </source>
</evidence>
<dbReference type="FunFam" id="2.70.150.10:FF:000002">
    <property type="entry name" value="Copper-transporting ATPase 1, putative"/>
    <property type="match status" value="1"/>
</dbReference>
<evidence type="ECO:0000313" key="13">
    <source>
        <dbReference type="EMBL" id="SFK38534.1"/>
    </source>
</evidence>
<feature type="transmembrane region" description="Helical" evidence="11">
    <location>
        <begin position="796"/>
        <end position="815"/>
    </location>
</feature>
<dbReference type="Gene3D" id="3.40.50.1000">
    <property type="entry name" value="HAD superfamily/HAD-like"/>
    <property type="match status" value="1"/>
</dbReference>
<dbReference type="PRINTS" id="PR00943">
    <property type="entry name" value="CUATPASE"/>
</dbReference>
<dbReference type="InterPro" id="IPR017969">
    <property type="entry name" value="Heavy-metal-associated_CS"/>
</dbReference>
<dbReference type="PROSITE" id="PS00154">
    <property type="entry name" value="ATPASE_E1_E2"/>
    <property type="match status" value="1"/>
</dbReference>
<dbReference type="Pfam" id="PF00702">
    <property type="entry name" value="Hydrolase"/>
    <property type="match status" value="1"/>
</dbReference>
<dbReference type="InterPro" id="IPR036412">
    <property type="entry name" value="HAD-like_sf"/>
</dbReference>
<dbReference type="SFLD" id="SFLDS00003">
    <property type="entry name" value="Haloacid_Dehalogenase"/>
    <property type="match status" value="1"/>
</dbReference>
<dbReference type="PROSITE" id="PS50846">
    <property type="entry name" value="HMA_2"/>
    <property type="match status" value="2"/>
</dbReference>
<keyword evidence="14" id="KW-1185">Reference proteome</keyword>
<dbReference type="InterPro" id="IPR036163">
    <property type="entry name" value="HMA_dom_sf"/>
</dbReference>
<evidence type="ECO:0000256" key="1">
    <source>
        <dbReference type="ARBA" id="ARBA00004127"/>
    </source>
</evidence>
<dbReference type="SFLD" id="SFLDF00027">
    <property type="entry name" value="p-type_atpase"/>
    <property type="match status" value="1"/>
</dbReference>
<dbReference type="AlphaFoldDB" id="A0A1I3Z385"/>
<dbReference type="InterPro" id="IPR018303">
    <property type="entry name" value="ATPase_P-typ_P_site"/>
</dbReference>
<dbReference type="GO" id="GO:0005507">
    <property type="term" value="F:copper ion binding"/>
    <property type="evidence" value="ECO:0007669"/>
    <property type="project" value="TreeGrafter"/>
</dbReference>
<dbReference type="InterPro" id="IPR006121">
    <property type="entry name" value="HMA_dom"/>
</dbReference>
<dbReference type="InterPro" id="IPR001757">
    <property type="entry name" value="P_typ_ATPase"/>
</dbReference>
<keyword evidence="10 11" id="KW-0472">Membrane</keyword>
<dbReference type="InterPro" id="IPR008250">
    <property type="entry name" value="ATPase_P-typ_transduc_dom_A_sf"/>
</dbReference>
<dbReference type="SFLD" id="SFLDG00002">
    <property type="entry name" value="C1.7:_P-type_atpase_like"/>
    <property type="match status" value="1"/>
</dbReference>
<evidence type="ECO:0000256" key="7">
    <source>
        <dbReference type="ARBA" id="ARBA00022840"/>
    </source>
</evidence>
<dbReference type="GO" id="GO:0005524">
    <property type="term" value="F:ATP binding"/>
    <property type="evidence" value="ECO:0007669"/>
    <property type="project" value="UniProtKB-UniRule"/>
</dbReference>
<keyword evidence="4 11" id="KW-0812">Transmembrane</keyword>
<dbReference type="CDD" id="cd00371">
    <property type="entry name" value="HMA"/>
    <property type="match status" value="2"/>
</dbReference>
<evidence type="ECO:0000256" key="10">
    <source>
        <dbReference type="ARBA" id="ARBA00023136"/>
    </source>
</evidence>
<evidence type="ECO:0000256" key="2">
    <source>
        <dbReference type="ARBA" id="ARBA00006024"/>
    </source>
</evidence>
<keyword evidence="8" id="KW-1278">Translocase</keyword>
<gene>
    <name evidence="13" type="ORF">SAMN05444581_10746</name>
</gene>
<dbReference type="PROSITE" id="PS01047">
    <property type="entry name" value="HMA_1"/>
    <property type="match status" value="2"/>
</dbReference>
<accession>A0A1I3Z385</accession>
<evidence type="ECO:0000313" key="14">
    <source>
        <dbReference type="Proteomes" id="UP000198755"/>
    </source>
</evidence>
<dbReference type="NCBIfam" id="TIGR01494">
    <property type="entry name" value="ATPase_P-type"/>
    <property type="match status" value="2"/>
</dbReference>
<dbReference type="GO" id="GO:0055070">
    <property type="term" value="P:copper ion homeostasis"/>
    <property type="evidence" value="ECO:0007669"/>
    <property type="project" value="TreeGrafter"/>
</dbReference>
<dbReference type="GO" id="GO:0016887">
    <property type="term" value="F:ATP hydrolysis activity"/>
    <property type="evidence" value="ECO:0007669"/>
    <property type="project" value="InterPro"/>
</dbReference>
<keyword evidence="6 11" id="KW-0547">Nucleotide-binding</keyword>
<keyword evidence="3" id="KW-0813">Transport</keyword>
<dbReference type="InterPro" id="IPR027256">
    <property type="entry name" value="P-typ_ATPase_IB"/>
</dbReference>
<dbReference type="InterPro" id="IPR023214">
    <property type="entry name" value="HAD_sf"/>
</dbReference>
<dbReference type="Proteomes" id="UP000198755">
    <property type="component" value="Unassembled WGS sequence"/>
</dbReference>
<feature type="transmembrane region" description="Helical" evidence="11">
    <location>
        <begin position="274"/>
        <end position="290"/>
    </location>
</feature>
<dbReference type="InterPro" id="IPR059000">
    <property type="entry name" value="ATPase_P-type_domA"/>
</dbReference>
<keyword evidence="5 11" id="KW-0479">Metal-binding</keyword>
<dbReference type="SUPFAM" id="SSF81653">
    <property type="entry name" value="Calcium ATPase, transduction domain A"/>
    <property type="match status" value="1"/>
</dbReference>
<feature type="transmembrane region" description="Helical" evidence="11">
    <location>
        <begin position="821"/>
        <end position="843"/>
    </location>
</feature>
<dbReference type="Pfam" id="PF00122">
    <property type="entry name" value="E1-E2_ATPase"/>
    <property type="match status" value="1"/>
</dbReference>
<dbReference type="SUPFAM" id="SSF81665">
    <property type="entry name" value="Calcium ATPase, transmembrane domain M"/>
    <property type="match status" value="1"/>
</dbReference>
<dbReference type="InterPro" id="IPR044492">
    <property type="entry name" value="P_typ_ATPase_HD_dom"/>
</dbReference>
<dbReference type="PANTHER" id="PTHR43520:SF8">
    <property type="entry name" value="P-TYPE CU(+) TRANSPORTER"/>
    <property type="match status" value="1"/>
</dbReference>
<dbReference type="OrthoDB" id="9807843at2"/>
<dbReference type="SUPFAM" id="SSF56784">
    <property type="entry name" value="HAD-like"/>
    <property type="match status" value="1"/>
</dbReference>
<dbReference type="STRING" id="1612308.SAMN05444581_10746"/>
<dbReference type="FunFam" id="3.30.70.100:FF:000001">
    <property type="entry name" value="ATPase copper transporting beta"/>
    <property type="match status" value="1"/>
</dbReference>
<evidence type="ECO:0000256" key="6">
    <source>
        <dbReference type="ARBA" id="ARBA00022741"/>
    </source>
</evidence>
<proteinExistence type="inferred from homology"/>
<evidence type="ECO:0000256" key="8">
    <source>
        <dbReference type="ARBA" id="ARBA00022967"/>
    </source>
</evidence>
<evidence type="ECO:0000256" key="3">
    <source>
        <dbReference type="ARBA" id="ARBA00022448"/>
    </source>
</evidence>
<evidence type="ECO:0000256" key="9">
    <source>
        <dbReference type="ARBA" id="ARBA00022989"/>
    </source>
</evidence>
<evidence type="ECO:0000256" key="11">
    <source>
        <dbReference type="RuleBase" id="RU362081"/>
    </source>
</evidence>
<dbReference type="PRINTS" id="PR00119">
    <property type="entry name" value="CATATPASE"/>
</dbReference>
<dbReference type="NCBIfam" id="TIGR01525">
    <property type="entry name" value="ATPase-IB_hvy"/>
    <property type="match status" value="1"/>
</dbReference>
<dbReference type="Gene3D" id="3.30.70.100">
    <property type="match status" value="2"/>
</dbReference>
<dbReference type="GO" id="GO:0005886">
    <property type="term" value="C:plasma membrane"/>
    <property type="evidence" value="ECO:0007669"/>
    <property type="project" value="UniProtKB-SubCell"/>
</dbReference>
<dbReference type="Gene3D" id="3.40.1110.10">
    <property type="entry name" value="Calcium-transporting ATPase, cytoplasmic domain N"/>
    <property type="match status" value="1"/>
</dbReference>
<feature type="transmembrane region" description="Helical" evidence="11">
    <location>
        <begin position="427"/>
        <end position="449"/>
    </location>
</feature>
<feature type="transmembrane region" description="Helical" evidence="11">
    <location>
        <begin position="455"/>
        <end position="478"/>
    </location>
</feature>
<organism evidence="13 14">
    <name type="scientific">Methylocapsa palsarum</name>
    <dbReference type="NCBI Taxonomy" id="1612308"/>
    <lineage>
        <taxon>Bacteria</taxon>
        <taxon>Pseudomonadati</taxon>
        <taxon>Pseudomonadota</taxon>
        <taxon>Alphaproteobacteria</taxon>
        <taxon>Hyphomicrobiales</taxon>
        <taxon>Beijerinckiaceae</taxon>
        <taxon>Methylocapsa</taxon>
    </lineage>
</organism>
<comment type="similarity">
    <text evidence="2 11">Belongs to the cation transport ATPase (P-type) (TC 3.A.3) family. Type IB subfamily.</text>
</comment>
<sequence>MRTASADSNAALSLRIDGMECASCVARVEKAIRAAPGVASASVNLATKRAEVVFTGAPDVAPVIASIGKAGFGSATETMEFAVDNLSCASCVNRVEKALKAEPGVVEAAVNLATRTATVRVAAGVTDQRALAKASAAAGYPAHYINHEGHGHGGGAHDHGAGPNEAASAFRAFLLALALTAPVFVLEMGSHLFPAFHSFVMQTVGMQASRIIQFVLTALVLAGPGFRFFKSGLPALWRLAPEMNALVALGSGAAFIYSTLVTFAPALFPAGTSNVYFESAAVIVTLILLGRSLEARAKGKAGAAIAGLIGLKPKTAHVVRGAATVDVDLDDVVVGDIVLVKPGEKIPADGTVVDGSSYVDESMLTGEPRPVAKALGATIVGGTINTTGSFSFKVTETGADTRLAQIIRMVERAQGAKLPIQALADKVTAVFVPAVMAIAALTFAVWFWFGPAPSLNYALTLMVAVLIIACPCAMGLATPTSIMVGTGRGAELGVLFRKGDALQTLSNVTAIALDKTGTITKGRPELTDFLVAPGFDRDTVLSLVAAVESRSEHPVAVAIAAAAARSGVGEGAAAGEAAMEAHGRWPWSKRGGRASGNLRNFASRPGFGVEADVGGRHVAVGADRFMAMKGVGIAVFKDAAAKFGEEAKSPLYAAIDGKLAALIVVADPVSPSARQAVEALRGQGLDVVMVTGDNRATAEAVAKAVGISSVVAEVLPEGKIEALKQLRARHRSLAFVGDGVNDAPALAEADVGIAIGGGTDVAIEAADVVLMGGDIGAVATAVALSRVTMANIKQNLFWAFAYNVILIPVAAGALYPAFGILLSPMLAAGAMAFSSVFVVLNALRLRRFKPLSGGGAAPVEAAAFRSAPAQ</sequence>
<dbReference type="Gene3D" id="2.70.150.10">
    <property type="entry name" value="Calcium-transporting ATPase, cytoplasmic transduction domain A"/>
    <property type="match status" value="1"/>
</dbReference>
<feature type="transmembrane region" description="Helical" evidence="11">
    <location>
        <begin position="208"/>
        <end position="226"/>
    </location>
</feature>
<dbReference type="RefSeq" id="WP_091681448.1">
    <property type="nucleotide sequence ID" value="NZ_FOSN01000007.1"/>
</dbReference>
<keyword evidence="11" id="KW-1003">Cell membrane</keyword>
<dbReference type="GO" id="GO:0012505">
    <property type="term" value="C:endomembrane system"/>
    <property type="evidence" value="ECO:0007669"/>
    <property type="project" value="UniProtKB-SubCell"/>
</dbReference>
<comment type="subcellular location">
    <subcellularLocation>
        <location evidence="11">Cell membrane</location>
    </subcellularLocation>
    <subcellularLocation>
        <location evidence="1">Endomembrane system</location>
        <topology evidence="1">Multi-pass membrane protein</topology>
    </subcellularLocation>
</comment>
<name>A0A1I3Z385_9HYPH</name>
<dbReference type="EMBL" id="FOSN01000007">
    <property type="protein sequence ID" value="SFK38534.1"/>
    <property type="molecule type" value="Genomic_DNA"/>
</dbReference>
<dbReference type="GO" id="GO:0043682">
    <property type="term" value="F:P-type divalent copper transporter activity"/>
    <property type="evidence" value="ECO:0007669"/>
    <property type="project" value="TreeGrafter"/>
</dbReference>
<feature type="domain" description="HMA" evidence="12">
    <location>
        <begin position="77"/>
        <end position="143"/>
    </location>
</feature>
<keyword evidence="9 11" id="KW-1133">Transmembrane helix</keyword>
<keyword evidence="7 11" id="KW-0067">ATP-binding</keyword>
<feature type="transmembrane region" description="Helical" evidence="11">
    <location>
        <begin position="246"/>
        <end position="268"/>
    </location>
</feature>
<dbReference type="SUPFAM" id="SSF55008">
    <property type="entry name" value="HMA, heavy metal-associated domain"/>
    <property type="match status" value="2"/>
</dbReference>
<feature type="transmembrane region" description="Helical" evidence="11">
    <location>
        <begin position="172"/>
        <end position="196"/>
    </location>
</feature>
<dbReference type="InterPro" id="IPR023298">
    <property type="entry name" value="ATPase_P-typ_TM_dom_sf"/>
</dbReference>
<evidence type="ECO:0000256" key="5">
    <source>
        <dbReference type="ARBA" id="ARBA00022723"/>
    </source>
</evidence>
<evidence type="ECO:0000259" key="12">
    <source>
        <dbReference type="PROSITE" id="PS50846"/>
    </source>
</evidence>
<dbReference type="Pfam" id="PF00403">
    <property type="entry name" value="HMA"/>
    <property type="match status" value="2"/>
</dbReference>
<reference evidence="13 14" key="1">
    <citation type="submission" date="2016-10" db="EMBL/GenBank/DDBJ databases">
        <authorList>
            <person name="de Groot N.N."/>
        </authorList>
    </citation>
    <scope>NUCLEOTIDE SEQUENCE [LARGE SCALE GENOMIC DNA]</scope>
    <source>
        <strain evidence="13 14">NE2</strain>
    </source>
</reference>
<dbReference type="CDD" id="cd02094">
    <property type="entry name" value="P-type_ATPase_Cu-like"/>
    <property type="match status" value="1"/>
</dbReference>
<dbReference type="InterPro" id="IPR023299">
    <property type="entry name" value="ATPase_P-typ_cyto_dom_N"/>
</dbReference>